<organism evidence="1 2">
    <name type="scientific">Paenibacillus silvae</name>
    <dbReference type="NCBI Taxonomy" id="1325358"/>
    <lineage>
        <taxon>Bacteria</taxon>
        <taxon>Bacillati</taxon>
        <taxon>Bacillota</taxon>
        <taxon>Bacilli</taxon>
        <taxon>Bacillales</taxon>
        <taxon>Paenibacillaceae</taxon>
        <taxon>Paenibacillus</taxon>
    </lineage>
</organism>
<protein>
    <recommendedName>
        <fullName evidence="3">Exosporium protein C</fullName>
    </recommendedName>
</protein>
<gene>
    <name evidence="1" type="ORF">DN757_11905</name>
</gene>
<name>A0A2W6NHY0_9BACL</name>
<evidence type="ECO:0000313" key="2">
    <source>
        <dbReference type="Proteomes" id="UP000249204"/>
    </source>
</evidence>
<accession>A0A2W6NHY0</accession>
<reference evidence="1 2" key="1">
    <citation type="submission" date="2018-06" db="EMBL/GenBank/DDBJ databases">
        <title>Isolation of heavy metals resistant Paenibacillus silvae NC2 from Gold-Copper mine in ZiJin, China.</title>
        <authorList>
            <person name="Xu J."/>
            <person name="Mazhar H.S."/>
            <person name="Rensing C."/>
        </authorList>
    </citation>
    <scope>NUCLEOTIDE SEQUENCE [LARGE SCALE GENOMIC DNA]</scope>
    <source>
        <strain evidence="1 2">NC2</strain>
    </source>
</reference>
<proteinExistence type="predicted"/>
<evidence type="ECO:0000313" key="1">
    <source>
        <dbReference type="EMBL" id="PZT55391.1"/>
    </source>
</evidence>
<dbReference type="RefSeq" id="WP_111270451.1">
    <property type="nucleotide sequence ID" value="NZ_QKWW01000031.1"/>
</dbReference>
<dbReference type="AlphaFoldDB" id="A0A2W6NHY0"/>
<dbReference type="EMBL" id="QKWW01000031">
    <property type="protein sequence ID" value="PZT55391.1"/>
    <property type="molecule type" value="Genomic_DNA"/>
</dbReference>
<comment type="caution">
    <text evidence="1">The sequence shown here is derived from an EMBL/GenBank/DDBJ whole genome shotgun (WGS) entry which is preliminary data.</text>
</comment>
<sequence length="119" mass="12758">MATLVTGPIENNISGGSRPTQQVTIQIVNSDQTNTSTVLIQGYVLDGTRNLYVLQSVNLIPGQFFSQTYFADLNGYEFVFTTSGVAAASTEISVWGKSSSGQLVTAHRIVLHELTTTAT</sequence>
<evidence type="ECO:0008006" key="3">
    <source>
        <dbReference type="Google" id="ProtNLM"/>
    </source>
</evidence>
<dbReference type="Proteomes" id="UP000249204">
    <property type="component" value="Unassembled WGS sequence"/>
</dbReference>